<dbReference type="Proteomes" id="UP000192569">
    <property type="component" value="Chromosome I"/>
</dbReference>
<evidence type="ECO:0000313" key="4">
    <source>
        <dbReference type="Proteomes" id="UP000192569"/>
    </source>
</evidence>
<evidence type="ECO:0000259" key="2">
    <source>
        <dbReference type="Pfam" id="PF01433"/>
    </source>
</evidence>
<gene>
    <name evidence="3" type="ORF">SAMN00808754_1578</name>
</gene>
<dbReference type="Gene3D" id="1.10.390.10">
    <property type="entry name" value="Neutral Protease Domain 2"/>
    <property type="match status" value="1"/>
</dbReference>
<proteinExistence type="predicted"/>
<feature type="binding site" evidence="1">
    <location>
        <position position="402"/>
    </location>
    <ligand>
        <name>Zn(2+)</name>
        <dbReference type="ChEBI" id="CHEBI:29105"/>
        <note>catalytic</note>
    </ligand>
</feature>
<feature type="domain" description="Peptidase M1 membrane alanine aminopeptidase" evidence="2">
    <location>
        <begin position="348"/>
        <end position="444"/>
    </location>
</feature>
<reference evidence="3 4" key="1">
    <citation type="submission" date="2017-04" db="EMBL/GenBank/DDBJ databases">
        <authorList>
            <person name="Afonso C.L."/>
            <person name="Miller P.J."/>
            <person name="Scott M.A."/>
            <person name="Spackman E."/>
            <person name="Goraichik I."/>
            <person name="Dimitrov K.M."/>
            <person name="Suarez D.L."/>
            <person name="Swayne D.E."/>
        </authorList>
    </citation>
    <scope>NUCLEOTIDE SEQUENCE [LARGE SCALE GENOMIC DNA]</scope>
    <source>
        <strain evidence="3 4">ToBE</strain>
    </source>
</reference>
<dbReference type="InterPro" id="IPR014782">
    <property type="entry name" value="Peptidase_M1_dom"/>
</dbReference>
<dbReference type="PANTHER" id="PTHR45726">
    <property type="entry name" value="LEUKOTRIENE A-4 HYDROLASE"/>
    <property type="match status" value="1"/>
</dbReference>
<keyword evidence="4" id="KW-1185">Reference proteome</keyword>
<name>A0A1W1VTR0_9FIRM</name>
<dbReference type="GO" id="GO:0008237">
    <property type="term" value="F:metallopeptidase activity"/>
    <property type="evidence" value="ECO:0007669"/>
    <property type="project" value="InterPro"/>
</dbReference>
<comment type="cofactor">
    <cofactor evidence="1">
        <name>Zn(2+)</name>
        <dbReference type="ChEBI" id="CHEBI:29105"/>
    </cofactor>
    <text evidence="1">Binds 1 zinc ion per subunit.</text>
</comment>
<feature type="binding site" evidence="1">
    <location>
        <position position="425"/>
    </location>
    <ligand>
        <name>Zn(2+)</name>
        <dbReference type="ChEBI" id="CHEBI:29105"/>
        <note>catalytic</note>
    </ligand>
</feature>
<evidence type="ECO:0000313" key="3">
    <source>
        <dbReference type="EMBL" id="SMB96663.1"/>
    </source>
</evidence>
<dbReference type="InterPro" id="IPR027268">
    <property type="entry name" value="Peptidase_M4/M1_CTD_sf"/>
</dbReference>
<dbReference type="EMBL" id="LT838272">
    <property type="protein sequence ID" value="SMB96663.1"/>
    <property type="molecule type" value="Genomic_DNA"/>
</dbReference>
<dbReference type="PANTHER" id="PTHR45726:SF3">
    <property type="entry name" value="LEUKOTRIENE A-4 HYDROLASE"/>
    <property type="match status" value="1"/>
</dbReference>
<keyword evidence="1" id="KW-0479">Metal-binding</keyword>
<dbReference type="GO" id="GO:0008270">
    <property type="term" value="F:zinc ion binding"/>
    <property type="evidence" value="ECO:0007669"/>
    <property type="project" value="InterPro"/>
</dbReference>
<dbReference type="CDD" id="cd09604">
    <property type="entry name" value="M1_APN_like"/>
    <property type="match status" value="1"/>
</dbReference>
<feature type="binding site" evidence="1">
    <location>
        <position position="406"/>
    </location>
    <ligand>
        <name>Zn(2+)</name>
        <dbReference type="ChEBI" id="CHEBI:29105"/>
        <note>catalytic</note>
    </ligand>
</feature>
<dbReference type="STRING" id="698762.SAMN00808754_1578"/>
<protein>
    <submittedName>
        <fullName evidence="3">Peptidase family M1</fullName>
    </submittedName>
</protein>
<organism evidence="3 4">
    <name type="scientific">Thermanaeromonas toyohensis ToBE</name>
    <dbReference type="NCBI Taxonomy" id="698762"/>
    <lineage>
        <taxon>Bacteria</taxon>
        <taxon>Bacillati</taxon>
        <taxon>Bacillota</taxon>
        <taxon>Clostridia</taxon>
        <taxon>Neomoorellales</taxon>
        <taxon>Neomoorellaceae</taxon>
        <taxon>Thermanaeromonas</taxon>
    </lineage>
</organism>
<dbReference type="InterPro" id="IPR034015">
    <property type="entry name" value="M1_LTA4H"/>
</dbReference>
<sequence length="543" mass="59620">MVRHVRTAAAVLMAVLTGYACLGFYEQPVHIGGGTPRVSLADTVLSPPPVRKGGRVFVPVEAVLLAQEGGKWEQKAFACVGSYIPLGQALDLLEIFSVEEGRDGMRVPAWGADPAGRSHYRIYPLYDVVAHVDAVEGVIKGNVTVSYRNPYFSRLSDLQFLLPGNGFAWGGSLIKVDGVRVDGRQVEFAVVGSRLEVPLPRPVAPLEAVSVGITFTTRLPRRPGRLGIFDGIIVASGWYPLLCPRQGGIWVGMAEGAAFGDPYFSDAGYYRAAVEVPAGLAVVASGKVSGRREGNGRTVWFFTSEKPVREFTFVAGTGWKMSTGCVGHTEVMLASRRDADLPVLAGAVPAFSFFSDYWGPYPYTYLHVVVAPLEDGLWGMEYPGLVLVNARKGIIPHLVVVHEVAHQWWYNLVGNDTIRSAWIDEGLAEYSALVYCREKGPELYGEIRARVTAGGKVPEREKDLRLYGTEEEYRQAVYGGGALYWLEREEVMGTGRLREALRWVQEYYRYDRVDAGDLERILAFFDVNGSQAPNRQKTAGGAE</sequence>
<evidence type="ECO:0000256" key="1">
    <source>
        <dbReference type="PIRSR" id="PIRSR634015-3"/>
    </source>
</evidence>
<keyword evidence="1" id="KW-0862">Zinc</keyword>
<dbReference type="SUPFAM" id="SSF55486">
    <property type="entry name" value="Metalloproteases ('zincins'), catalytic domain"/>
    <property type="match status" value="1"/>
</dbReference>
<accession>A0A1W1VTR0</accession>
<dbReference type="PROSITE" id="PS51257">
    <property type="entry name" value="PROKAR_LIPOPROTEIN"/>
    <property type="match status" value="1"/>
</dbReference>
<dbReference type="AlphaFoldDB" id="A0A1W1VTR0"/>
<dbReference type="Pfam" id="PF01433">
    <property type="entry name" value="Peptidase_M1"/>
    <property type="match status" value="1"/>
</dbReference>